<dbReference type="GO" id="GO:0016491">
    <property type="term" value="F:oxidoreductase activity"/>
    <property type="evidence" value="ECO:0007669"/>
    <property type="project" value="UniProtKB-KW"/>
</dbReference>
<dbReference type="PIRSF" id="PIRSF000126">
    <property type="entry name" value="11-beta-HSD1"/>
    <property type="match status" value="1"/>
</dbReference>
<dbReference type="AlphaFoldDB" id="A0A845M926"/>
<dbReference type="InterPro" id="IPR036291">
    <property type="entry name" value="NAD(P)-bd_dom_sf"/>
</dbReference>
<dbReference type="PANTHER" id="PTHR44196:SF2">
    <property type="entry name" value="SHORT-CHAIN DEHYDROGENASE-RELATED"/>
    <property type="match status" value="1"/>
</dbReference>
<protein>
    <submittedName>
        <fullName evidence="4">SDR family NAD(P)-dependent oxidoreductase</fullName>
    </submittedName>
</protein>
<comment type="caution">
    <text evidence="4">The sequence shown here is derived from an EMBL/GenBank/DDBJ whole genome shotgun (WGS) entry which is preliminary data.</text>
</comment>
<keyword evidence="2" id="KW-0560">Oxidoreductase</keyword>
<dbReference type="Proteomes" id="UP000467322">
    <property type="component" value="Unassembled WGS sequence"/>
</dbReference>
<dbReference type="Pfam" id="PF00106">
    <property type="entry name" value="adh_short"/>
    <property type="match status" value="1"/>
</dbReference>
<evidence type="ECO:0000313" key="4">
    <source>
        <dbReference type="EMBL" id="MZR12881.1"/>
    </source>
</evidence>
<gene>
    <name evidence="4" type="ORF">GQE99_07585</name>
</gene>
<dbReference type="InterPro" id="IPR002347">
    <property type="entry name" value="SDR_fam"/>
</dbReference>
<accession>A0A845M926</accession>
<dbReference type="SUPFAM" id="SSF51735">
    <property type="entry name" value="NAD(P)-binding Rossmann-fold domains"/>
    <property type="match status" value="1"/>
</dbReference>
<sequence length="252" mass="26440">MAWALITGASSGLGIEFARLAAADGHDLVISARSTDRLDTLAAEMPTQTVVIPADLSQPGAADRLWESANDGRRIEILVNNAGLGIHGNLGRAPELERGTLSVNVVAATELMQRALADFRDHGTRGRILNVASLAAFMPAPTMGLYHASKSYLLSLSEAVHHEAKAAGITVTALCPGPTRTGFFDAAGLGNSGVARLMPLQSAPQVARAGWRGMMAGKRTVIPGLATKALAVSTRVAPRGVMARVNKRFWNS</sequence>
<comment type="similarity">
    <text evidence="1 3">Belongs to the short-chain dehydrogenases/reductases (SDR) family.</text>
</comment>
<dbReference type="PRINTS" id="PR00080">
    <property type="entry name" value="SDRFAMILY"/>
</dbReference>
<dbReference type="RefSeq" id="WP_161351001.1">
    <property type="nucleotide sequence ID" value="NZ_WTUX01000011.1"/>
</dbReference>
<dbReference type="EMBL" id="WTUX01000011">
    <property type="protein sequence ID" value="MZR12881.1"/>
    <property type="molecule type" value="Genomic_DNA"/>
</dbReference>
<dbReference type="PRINTS" id="PR00081">
    <property type="entry name" value="GDHRDH"/>
</dbReference>
<reference evidence="4 5" key="1">
    <citation type="submission" date="2019-12" db="EMBL/GenBank/DDBJ databases">
        <title>Maritimibacter sp. nov. sp. isolated from sea sand.</title>
        <authorList>
            <person name="Kim J."/>
            <person name="Jeong S.E."/>
            <person name="Jung H.S."/>
            <person name="Jeon C.O."/>
        </authorList>
    </citation>
    <scope>NUCLEOTIDE SEQUENCE [LARGE SCALE GENOMIC DNA]</scope>
    <source>
        <strain evidence="4 5">DP07</strain>
    </source>
</reference>
<dbReference type="GO" id="GO:0016020">
    <property type="term" value="C:membrane"/>
    <property type="evidence" value="ECO:0007669"/>
    <property type="project" value="TreeGrafter"/>
</dbReference>
<name>A0A845M926_9RHOB</name>
<evidence type="ECO:0000313" key="5">
    <source>
        <dbReference type="Proteomes" id="UP000467322"/>
    </source>
</evidence>
<evidence type="ECO:0000256" key="1">
    <source>
        <dbReference type="ARBA" id="ARBA00006484"/>
    </source>
</evidence>
<dbReference type="CDD" id="cd05233">
    <property type="entry name" value="SDR_c"/>
    <property type="match status" value="1"/>
</dbReference>
<keyword evidence="5" id="KW-1185">Reference proteome</keyword>
<dbReference type="PANTHER" id="PTHR44196">
    <property type="entry name" value="DEHYDROGENASE/REDUCTASE SDR FAMILY MEMBER 7B"/>
    <property type="match status" value="1"/>
</dbReference>
<proteinExistence type="inferred from homology"/>
<evidence type="ECO:0000256" key="3">
    <source>
        <dbReference type="RuleBase" id="RU000363"/>
    </source>
</evidence>
<dbReference type="Gene3D" id="3.40.50.720">
    <property type="entry name" value="NAD(P)-binding Rossmann-like Domain"/>
    <property type="match status" value="1"/>
</dbReference>
<organism evidence="4 5">
    <name type="scientific">Maritimibacter harenae</name>
    <dbReference type="NCBI Taxonomy" id="2606218"/>
    <lineage>
        <taxon>Bacteria</taxon>
        <taxon>Pseudomonadati</taxon>
        <taxon>Pseudomonadota</taxon>
        <taxon>Alphaproteobacteria</taxon>
        <taxon>Rhodobacterales</taxon>
        <taxon>Roseobacteraceae</taxon>
        <taxon>Maritimibacter</taxon>
    </lineage>
</organism>
<evidence type="ECO:0000256" key="2">
    <source>
        <dbReference type="ARBA" id="ARBA00023002"/>
    </source>
</evidence>